<sequence length="352" mass="39255">MTDGVHPNAPYAYHGCGGLQELLQQKNQEIEFYRFRGLNQAKKLLGKTAALSEQKRLLMAIASGEVQRVNRIISIGLQQKKGAWGLLASVLTAAQGHYRPKSYTEEEDMKALLIWRLSGNRVAGIYQKALGGPSVSYLRTRSIVPPIIPSCGQPMTGEVKSNVQASLETCYRKEDLLGSKVQLLSGSLQRARHRTSLEFINEGDLEELFRHLNNESESEKVHYAGEATVGALGILCKDHHIYPARPVLVSGDCKCETGEEYSTLIQTILDGIDGLKEKTKLCTVSIASDGESRRGSAFILLTFKQKLSVGSPIYHLLHPLKFLDLHVGDDDLTWDKDWKHVFKCFHNLLLRQ</sequence>
<dbReference type="AlphaFoldDB" id="A0A9P5NI12"/>
<name>A0A9P5NI12_GYMJU</name>
<organism evidence="1 2">
    <name type="scientific">Gymnopilus junonius</name>
    <name type="common">Spectacular rustgill mushroom</name>
    <name type="synonym">Gymnopilus spectabilis subsp. junonius</name>
    <dbReference type="NCBI Taxonomy" id="109634"/>
    <lineage>
        <taxon>Eukaryota</taxon>
        <taxon>Fungi</taxon>
        <taxon>Dikarya</taxon>
        <taxon>Basidiomycota</taxon>
        <taxon>Agaricomycotina</taxon>
        <taxon>Agaricomycetes</taxon>
        <taxon>Agaricomycetidae</taxon>
        <taxon>Agaricales</taxon>
        <taxon>Agaricineae</taxon>
        <taxon>Hymenogastraceae</taxon>
        <taxon>Gymnopilus</taxon>
    </lineage>
</organism>
<protein>
    <submittedName>
        <fullName evidence="1">Uncharacterized protein</fullName>
    </submittedName>
</protein>
<gene>
    <name evidence="1" type="ORF">CPB84DRAFT_1850634</name>
</gene>
<comment type="caution">
    <text evidence="1">The sequence shown here is derived from an EMBL/GenBank/DDBJ whole genome shotgun (WGS) entry which is preliminary data.</text>
</comment>
<proteinExistence type="predicted"/>
<dbReference type="EMBL" id="JADNYJ010000107">
    <property type="protein sequence ID" value="KAF8884586.1"/>
    <property type="molecule type" value="Genomic_DNA"/>
</dbReference>
<dbReference type="Proteomes" id="UP000724874">
    <property type="component" value="Unassembled WGS sequence"/>
</dbReference>
<reference evidence="1" key="1">
    <citation type="submission" date="2020-11" db="EMBL/GenBank/DDBJ databases">
        <authorList>
            <consortium name="DOE Joint Genome Institute"/>
            <person name="Ahrendt S."/>
            <person name="Riley R."/>
            <person name="Andreopoulos W."/>
            <person name="LaButti K."/>
            <person name="Pangilinan J."/>
            <person name="Ruiz-duenas F.J."/>
            <person name="Barrasa J.M."/>
            <person name="Sanchez-Garcia M."/>
            <person name="Camarero S."/>
            <person name="Miyauchi S."/>
            <person name="Serrano A."/>
            <person name="Linde D."/>
            <person name="Babiker R."/>
            <person name="Drula E."/>
            <person name="Ayuso-Fernandez I."/>
            <person name="Pacheco R."/>
            <person name="Padilla G."/>
            <person name="Ferreira P."/>
            <person name="Barriuso J."/>
            <person name="Kellner H."/>
            <person name="Castanera R."/>
            <person name="Alfaro M."/>
            <person name="Ramirez L."/>
            <person name="Pisabarro A.G."/>
            <person name="Kuo A."/>
            <person name="Tritt A."/>
            <person name="Lipzen A."/>
            <person name="He G."/>
            <person name="Yan M."/>
            <person name="Ng V."/>
            <person name="Cullen D."/>
            <person name="Martin F."/>
            <person name="Rosso M.-N."/>
            <person name="Henrissat B."/>
            <person name="Hibbett D."/>
            <person name="Martinez A.T."/>
            <person name="Grigoriev I.V."/>
        </authorList>
    </citation>
    <scope>NUCLEOTIDE SEQUENCE</scope>
    <source>
        <strain evidence="1">AH 44721</strain>
    </source>
</reference>
<accession>A0A9P5NI12</accession>
<dbReference type="OrthoDB" id="3048541at2759"/>
<evidence type="ECO:0000313" key="2">
    <source>
        <dbReference type="Proteomes" id="UP000724874"/>
    </source>
</evidence>
<evidence type="ECO:0000313" key="1">
    <source>
        <dbReference type="EMBL" id="KAF8884586.1"/>
    </source>
</evidence>
<keyword evidence="2" id="KW-1185">Reference proteome</keyword>